<protein>
    <submittedName>
        <fullName evidence="1">Uncharacterized protein</fullName>
    </submittedName>
</protein>
<dbReference type="AlphaFoldDB" id="A0AAN9EZY6"/>
<keyword evidence="2" id="KW-1185">Reference proteome</keyword>
<evidence type="ECO:0000313" key="1">
    <source>
        <dbReference type="EMBL" id="KAK7265588.1"/>
    </source>
</evidence>
<dbReference type="PANTHER" id="PTHR48238:SF1">
    <property type="entry name" value="(RAPE) HYPOTHETICAL PROTEIN"/>
    <property type="match status" value="1"/>
</dbReference>
<dbReference type="EMBL" id="JAYKXN010000008">
    <property type="protein sequence ID" value="KAK7265588.1"/>
    <property type="molecule type" value="Genomic_DNA"/>
</dbReference>
<dbReference type="Proteomes" id="UP001359559">
    <property type="component" value="Unassembled WGS sequence"/>
</dbReference>
<proteinExistence type="predicted"/>
<evidence type="ECO:0000313" key="2">
    <source>
        <dbReference type="Proteomes" id="UP001359559"/>
    </source>
</evidence>
<name>A0AAN9EZY6_CLITE</name>
<reference evidence="1 2" key="1">
    <citation type="submission" date="2024-01" db="EMBL/GenBank/DDBJ databases">
        <title>The genomes of 5 underutilized Papilionoideae crops provide insights into root nodulation and disease resistance.</title>
        <authorList>
            <person name="Yuan L."/>
        </authorList>
    </citation>
    <scope>NUCLEOTIDE SEQUENCE [LARGE SCALE GENOMIC DNA]</scope>
    <source>
        <strain evidence="1">LY-2023</strain>
        <tissue evidence="1">Leaf</tissue>
    </source>
</reference>
<comment type="caution">
    <text evidence="1">The sequence shown here is derived from an EMBL/GenBank/DDBJ whole genome shotgun (WGS) entry which is preliminary data.</text>
</comment>
<sequence>MFGRIRVSPSSLDTLEGSPNKIIKHDSLSIYEATLMKLKLGAQRGTSVCSSSKETDEAVANDCSVSSPCAEETNFKSDVNPASASCSEITMMDTNSESPSFNHRGDSEQRRQANVSILRFFKVKDSGVSTGATTSTRNGSSESVTSTCIESHCSEVEDIQTSQDCQMSDL</sequence>
<organism evidence="1 2">
    <name type="scientific">Clitoria ternatea</name>
    <name type="common">Butterfly pea</name>
    <dbReference type="NCBI Taxonomy" id="43366"/>
    <lineage>
        <taxon>Eukaryota</taxon>
        <taxon>Viridiplantae</taxon>
        <taxon>Streptophyta</taxon>
        <taxon>Embryophyta</taxon>
        <taxon>Tracheophyta</taxon>
        <taxon>Spermatophyta</taxon>
        <taxon>Magnoliopsida</taxon>
        <taxon>eudicotyledons</taxon>
        <taxon>Gunneridae</taxon>
        <taxon>Pentapetalae</taxon>
        <taxon>rosids</taxon>
        <taxon>fabids</taxon>
        <taxon>Fabales</taxon>
        <taxon>Fabaceae</taxon>
        <taxon>Papilionoideae</taxon>
        <taxon>50 kb inversion clade</taxon>
        <taxon>NPAAA clade</taxon>
        <taxon>indigoferoid/millettioid clade</taxon>
        <taxon>Phaseoleae</taxon>
        <taxon>Clitoria</taxon>
    </lineage>
</organism>
<dbReference type="PANTHER" id="PTHR48238">
    <property type="entry name" value="BNACNNG09570D PROTEIN"/>
    <property type="match status" value="1"/>
</dbReference>
<gene>
    <name evidence="1" type="ORF">RJT34_33210</name>
</gene>
<accession>A0AAN9EZY6</accession>